<sequence length="94" mass="10739">MKSLKTLVYVSMITFLSCCNNRDDPDSFIAEDFKAFNDRISQGLEAQMSWTNDPVSIVRTLFPFHQTEGSSRLVIEQVKSSEGFITSFNPRRNP</sequence>
<dbReference type="Proteomes" id="UP000614216">
    <property type="component" value="Unassembled WGS sequence"/>
</dbReference>
<dbReference type="AlphaFoldDB" id="A0A937G2C2"/>
<dbReference type="RefSeq" id="WP_202858894.1">
    <property type="nucleotide sequence ID" value="NZ_JAEUGD010000066.1"/>
</dbReference>
<accession>A0A937G2C2</accession>
<keyword evidence="2" id="KW-1185">Reference proteome</keyword>
<dbReference type="PROSITE" id="PS51257">
    <property type="entry name" value="PROKAR_LIPOPROTEIN"/>
    <property type="match status" value="1"/>
</dbReference>
<gene>
    <name evidence="1" type="ORF">JMN32_23855</name>
</gene>
<reference evidence="1" key="1">
    <citation type="submission" date="2021-01" db="EMBL/GenBank/DDBJ databases">
        <title>Fulvivirga kasyanovii gen. nov., sp nov., a novel member of the phylum Bacteroidetes isolated from seawater in a mussel farm.</title>
        <authorList>
            <person name="Zhao L.-H."/>
            <person name="Wang Z.-J."/>
        </authorList>
    </citation>
    <scope>NUCLEOTIDE SEQUENCE</scope>
    <source>
        <strain evidence="1">29W222</strain>
    </source>
</reference>
<organism evidence="1 2">
    <name type="scientific">Fulvivirga marina</name>
    <dbReference type="NCBI Taxonomy" id="2494733"/>
    <lineage>
        <taxon>Bacteria</taxon>
        <taxon>Pseudomonadati</taxon>
        <taxon>Bacteroidota</taxon>
        <taxon>Cytophagia</taxon>
        <taxon>Cytophagales</taxon>
        <taxon>Fulvivirgaceae</taxon>
        <taxon>Fulvivirga</taxon>
    </lineage>
</organism>
<proteinExistence type="predicted"/>
<name>A0A937G2C2_9BACT</name>
<evidence type="ECO:0000313" key="1">
    <source>
        <dbReference type="EMBL" id="MBL6449367.1"/>
    </source>
</evidence>
<evidence type="ECO:0000313" key="2">
    <source>
        <dbReference type="Proteomes" id="UP000614216"/>
    </source>
</evidence>
<dbReference type="EMBL" id="JAEUGD010000066">
    <property type="protein sequence ID" value="MBL6449367.1"/>
    <property type="molecule type" value="Genomic_DNA"/>
</dbReference>
<protein>
    <submittedName>
        <fullName evidence="1">Uncharacterized protein</fullName>
    </submittedName>
</protein>
<comment type="caution">
    <text evidence="1">The sequence shown here is derived from an EMBL/GenBank/DDBJ whole genome shotgun (WGS) entry which is preliminary data.</text>
</comment>